<keyword evidence="2" id="KW-0547">Nucleotide-binding</keyword>
<evidence type="ECO:0000256" key="4">
    <source>
        <dbReference type="ARBA" id="ARBA00023015"/>
    </source>
</evidence>
<dbReference type="Pfam" id="PF00072">
    <property type="entry name" value="Response_reg"/>
    <property type="match status" value="1"/>
</dbReference>
<dbReference type="InterPro" id="IPR058031">
    <property type="entry name" value="AAA_lid_NorR"/>
</dbReference>
<dbReference type="InterPro" id="IPR027417">
    <property type="entry name" value="P-loop_NTPase"/>
</dbReference>
<dbReference type="Gene3D" id="1.10.8.60">
    <property type="match status" value="1"/>
</dbReference>
<dbReference type="EMBL" id="LAZR01004320">
    <property type="protein sequence ID" value="KKN09668.1"/>
    <property type="molecule type" value="Genomic_DNA"/>
</dbReference>
<feature type="domain" description="Sigma-54 factor interaction" evidence="6">
    <location>
        <begin position="141"/>
        <end position="370"/>
    </location>
</feature>
<dbReference type="InterPro" id="IPR002078">
    <property type="entry name" value="Sigma_54_int"/>
</dbReference>
<dbReference type="CDD" id="cd00009">
    <property type="entry name" value="AAA"/>
    <property type="match status" value="1"/>
</dbReference>
<dbReference type="PROSITE" id="PS00675">
    <property type="entry name" value="SIGMA54_INTERACT_1"/>
    <property type="match status" value="1"/>
</dbReference>
<dbReference type="CDD" id="cd17550">
    <property type="entry name" value="REC_NtrX-like"/>
    <property type="match status" value="1"/>
</dbReference>
<dbReference type="GO" id="GO:0006355">
    <property type="term" value="P:regulation of DNA-templated transcription"/>
    <property type="evidence" value="ECO:0007669"/>
    <property type="project" value="InterPro"/>
</dbReference>
<organism evidence="8">
    <name type="scientific">marine sediment metagenome</name>
    <dbReference type="NCBI Taxonomy" id="412755"/>
    <lineage>
        <taxon>unclassified sequences</taxon>
        <taxon>metagenomes</taxon>
        <taxon>ecological metagenomes</taxon>
    </lineage>
</organism>
<keyword evidence="4" id="KW-0805">Transcription regulation</keyword>
<dbReference type="GO" id="GO:0005524">
    <property type="term" value="F:ATP binding"/>
    <property type="evidence" value="ECO:0007669"/>
    <property type="project" value="UniProtKB-KW"/>
</dbReference>
<dbReference type="Gene3D" id="3.40.50.300">
    <property type="entry name" value="P-loop containing nucleotide triphosphate hydrolases"/>
    <property type="match status" value="1"/>
</dbReference>
<dbReference type="FunFam" id="3.40.50.300:FF:000006">
    <property type="entry name" value="DNA-binding transcriptional regulator NtrC"/>
    <property type="match status" value="1"/>
</dbReference>
<dbReference type="InterPro" id="IPR001789">
    <property type="entry name" value="Sig_transdc_resp-reg_receiver"/>
</dbReference>
<dbReference type="SUPFAM" id="SSF52540">
    <property type="entry name" value="P-loop containing nucleoside triphosphate hydrolases"/>
    <property type="match status" value="1"/>
</dbReference>
<dbReference type="InterPro" id="IPR009057">
    <property type="entry name" value="Homeodomain-like_sf"/>
</dbReference>
<dbReference type="Pfam" id="PF00158">
    <property type="entry name" value="Sigma54_activat"/>
    <property type="match status" value="1"/>
</dbReference>
<dbReference type="SMART" id="SM00382">
    <property type="entry name" value="AAA"/>
    <property type="match status" value="1"/>
</dbReference>
<evidence type="ECO:0000313" key="8">
    <source>
        <dbReference type="EMBL" id="KKN09668.1"/>
    </source>
</evidence>
<dbReference type="PANTHER" id="PTHR32071:SF17">
    <property type="entry name" value="TRANSCRIPTIONAL REGULATOR (NTRC FAMILY)"/>
    <property type="match status" value="1"/>
</dbReference>
<protein>
    <recommendedName>
        <fullName evidence="9">Fis family transcriptional regulator</fullName>
    </recommendedName>
</protein>
<comment type="caution">
    <text evidence="8">The sequence shown here is derived from an EMBL/GenBank/DDBJ whole genome shotgun (WGS) entry which is preliminary data.</text>
</comment>
<dbReference type="Gene3D" id="3.40.50.2300">
    <property type="match status" value="1"/>
</dbReference>
<dbReference type="InterPro" id="IPR011006">
    <property type="entry name" value="CheY-like_superfamily"/>
</dbReference>
<dbReference type="AlphaFoldDB" id="A0A0F9QWZ7"/>
<keyword evidence="3" id="KW-0067">ATP-binding</keyword>
<accession>A0A0F9QWZ7</accession>
<dbReference type="GO" id="GO:0000160">
    <property type="term" value="P:phosphorelay signal transduction system"/>
    <property type="evidence" value="ECO:0007669"/>
    <property type="project" value="InterPro"/>
</dbReference>
<dbReference type="PROSITE" id="PS50110">
    <property type="entry name" value="RESPONSE_REGULATORY"/>
    <property type="match status" value="1"/>
</dbReference>
<name>A0A0F9QWZ7_9ZZZZ</name>
<proteinExistence type="predicted"/>
<evidence type="ECO:0000259" key="6">
    <source>
        <dbReference type="PROSITE" id="PS50045"/>
    </source>
</evidence>
<dbReference type="Pfam" id="PF25601">
    <property type="entry name" value="AAA_lid_14"/>
    <property type="match status" value="1"/>
</dbReference>
<dbReference type="InterPro" id="IPR025943">
    <property type="entry name" value="Sigma_54_int_dom_ATP-bd_2"/>
</dbReference>
<evidence type="ECO:0000256" key="3">
    <source>
        <dbReference type="ARBA" id="ARBA00022840"/>
    </source>
</evidence>
<sequence length="453" mass="51701">MIKDKILIIDDERGIRSSLKGILEDEGYSIKTANTGEDCLKLIEWQNFDLILLDIWLPEMDGIEVLKKIKKRGENPQIVMISGHGTVETAVKATKLGAYDFLEKPLSLEKVVLTVKNALKQKRLEEENIQLRQKIKVKLHLIGKSPSINKLRDEVKKTAPTNGRVLIYGESGTGKLLIARLIHQESPRKNKRFVQINFAAIPEDLIEGELFGHVKGALANANKDKKGKLQLADGGTLFFDEISDMSLKTQAKMVRIIKEKKFEPIGSNESITADTRLIAATSKNIRKLITKGKFREDLFFKLNVIPMVIPPLRERKEDIPLLIEYFLKHFSIEYGKKKKSMSKKAMTAFLNYSWPSNVSELINVLERFVIMVQDEEIKASHLSLLVEPRESQHAPGFNKSRPLRQATKQFEKEYIHKALIRHNWDISETASDLKVNKDRLNEKIKKLGITFLA</sequence>
<dbReference type="SMART" id="SM00448">
    <property type="entry name" value="REC"/>
    <property type="match status" value="1"/>
</dbReference>
<keyword evidence="5" id="KW-0804">Transcription</keyword>
<gene>
    <name evidence="8" type="ORF">LCGC14_1044290</name>
</gene>
<reference evidence="8" key="1">
    <citation type="journal article" date="2015" name="Nature">
        <title>Complex archaea that bridge the gap between prokaryotes and eukaryotes.</title>
        <authorList>
            <person name="Spang A."/>
            <person name="Saw J.H."/>
            <person name="Jorgensen S.L."/>
            <person name="Zaremba-Niedzwiedzka K."/>
            <person name="Martijn J."/>
            <person name="Lind A.E."/>
            <person name="van Eijk R."/>
            <person name="Schleper C."/>
            <person name="Guy L."/>
            <person name="Ettema T.J."/>
        </authorList>
    </citation>
    <scope>NUCLEOTIDE SEQUENCE</scope>
</reference>
<dbReference type="PROSITE" id="PS50045">
    <property type="entry name" value="SIGMA54_INTERACT_4"/>
    <property type="match status" value="1"/>
</dbReference>
<dbReference type="PANTHER" id="PTHR32071">
    <property type="entry name" value="TRANSCRIPTIONAL REGULATORY PROTEIN"/>
    <property type="match status" value="1"/>
</dbReference>
<dbReference type="Gene3D" id="1.10.10.60">
    <property type="entry name" value="Homeodomain-like"/>
    <property type="match status" value="1"/>
</dbReference>
<keyword evidence="1" id="KW-0597">Phosphoprotein</keyword>
<dbReference type="FunFam" id="3.40.50.2300:FF:000018">
    <property type="entry name" value="DNA-binding transcriptional regulator NtrC"/>
    <property type="match status" value="1"/>
</dbReference>
<evidence type="ECO:0000256" key="2">
    <source>
        <dbReference type="ARBA" id="ARBA00022741"/>
    </source>
</evidence>
<dbReference type="SUPFAM" id="SSF52172">
    <property type="entry name" value="CheY-like"/>
    <property type="match status" value="1"/>
</dbReference>
<evidence type="ECO:0000256" key="5">
    <source>
        <dbReference type="ARBA" id="ARBA00023163"/>
    </source>
</evidence>
<dbReference type="PROSITE" id="PS00676">
    <property type="entry name" value="SIGMA54_INTERACT_2"/>
    <property type="match status" value="1"/>
</dbReference>
<evidence type="ECO:0008006" key="9">
    <source>
        <dbReference type="Google" id="ProtNLM"/>
    </source>
</evidence>
<evidence type="ECO:0000256" key="1">
    <source>
        <dbReference type="ARBA" id="ARBA00022553"/>
    </source>
</evidence>
<dbReference type="SUPFAM" id="SSF46689">
    <property type="entry name" value="Homeodomain-like"/>
    <property type="match status" value="1"/>
</dbReference>
<dbReference type="InterPro" id="IPR003593">
    <property type="entry name" value="AAA+_ATPase"/>
</dbReference>
<dbReference type="InterPro" id="IPR025662">
    <property type="entry name" value="Sigma_54_int_dom_ATP-bd_1"/>
</dbReference>
<feature type="domain" description="Response regulatory" evidence="7">
    <location>
        <begin position="5"/>
        <end position="119"/>
    </location>
</feature>
<evidence type="ECO:0000259" key="7">
    <source>
        <dbReference type="PROSITE" id="PS50110"/>
    </source>
</evidence>